<feature type="transmembrane region" description="Helical" evidence="2">
    <location>
        <begin position="34"/>
        <end position="60"/>
    </location>
</feature>
<gene>
    <name evidence="3" type="ORF">EGH21_04780</name>
</gene>
<reference evidence="3 4" key="1">
    <citation type="submission" date="2021-06" db="EMBL/GenBank/DDBJ databases">
        <title>Halomicroarcula sp. a new haloarchaeum isolated from saline soil.</title>
        <authorList>
            <person name="Duran-Viseras A."/>
            <person name="Sanchez-Porro C."/>
            <person name="Ventosa A."/>
        </authorList>
    </citation>
    <scope>NUCLEOTIDE SEQUENCE [LARGE SCALE GENOMIC DNA]</scope>
    <source>
        <strain evidence="3 4">F13</strain>
    </source>
</reference>
<evidence type="ECO:0000313" key="3">
    <source>
        <dbReference type="EMBL" id="MBX0322344.1"/>
    </source>
</evidence>
<organism evidence="3 4">
    <name type="scientific">Haloarcula rubra</name>
    <dbReference type="NCBI Taxonomy" id="2487747"/>
    <lineage>
        <taxon>Archaea</taxon>
        <taxon>Methanobacteriati</taxon>
        <taxon>Methanobacteriota</taxon>
        <taxon>Stenosarchaea group</taxon>
        <taxon>Halobacteria</taxon>
        <taxon>Halobacteriales</taxon>
        <taxon>Haloarculaceae</taxon>
        <taxon>Haloarcula</taxon>
    </lineage>
</organism>
<keyword evidence="2" id="KW-1133">Transmembrane helix</keyword>
<sequence>MTDDADESSDSILPEPLRTVTPLTGPHRDESMDVIGWGMFLGLLVLLLPLLPFVLIVWLISKVTEAVTPSN</sequence>
<dbReference type="Pfam" id="PF24379">
    <property type="entry name" value="DUF7535"/>
    <property type="match status" value="1"/>
</dbReference>
<name>A0AAW4PNS5_9EURY</name>
<dbReference type="AlphaFoldDB" id="A0AAW4PNS5"/>
<dbReference type="RefSeq" id="WP_220617349.1">
    <property type="nucleotide sequence ID" value="NZ_RKLR01000002.1"/>
</dbReference>
<evidence type="ECO:0000256" key="2">
    <source>
        <dbReference type="SAM" id="Phobius"/>
    </source>
</evidence>
<keyword evidence="4" id="KW-1185">Reference proteome</keyword>
<evidence type="ECO:0000256" key="1">
    <source>
        <dbReference type="SAM" id="MobiDB-lite"/>
    </source>
</evidence>
<proteinExistence type="predicted"/>
<comment type="caution">
    <text evidence="3">The sequence shown here is derived from an EMBL/GenBank/DDBJ whole genome shotgun (WGS) entry which is preliminary data.</text>
</comment>
<feature type="region of interest" description="Disordered" evidence="1">
    <location>
        <begin position="1"/>
        <end position="24"/>
    </location>
</feature>
<dbReference type="InterPro" id="IPR055957">
    <property type="entry name" value="DUF7535"/>
</dbReference>
<dbReference type="Proteomes" id="UP001430377">
    <property type="component" value="Unassembled WGS sequence"/>
</dbReference>
<accession>A0AAW4PNS5</accession>
<keyword evidence="2" id="KW-0472">Membrane</keyword>
<dbReference type="EMBL" id="RKLR01000002">
    <property type="protein sequence ID" value="MBX0322344.1"/>
    <property type="molecule type" value="Genomic_DNA"/>
</dbReference>
<keyword evidence="2" id="KW-0812">Transmembrane</keyword>
<evidence type="ECO:0000313" key="4">
    <source>
        <dbReference type="Proteomes" id="UP001430377"/>
    </source>
</evidence>
<protein>
    <submittedName>
        <fullName evidence="3">Uncharacterized protein</fullName>
    </submittedName>
</protein>